<dbReference type="AlphaFoldDB" id="B6UET9"/>
<proteinExistence type="evidence at transcript level"/>
<evidence type="ECO:0000313" key="1">
    <source>
        <dbReference type="EMBL" id="ACG47872.1"/>
    </source>
</evidence>
<protein>
    <submittedName>
        <fullName evidence="1">Uncharacterized protein</fullName>
    </submittedName>
</protein>
<sequence length="40" mass="4660">MHKLGRGSRDKVQQFMAITGARYIYFFKLFDLFGETGVQC</sequence>
<accession>B6UET9</accession>
<reference evidence="1" key="1">
    <citation type="journal article" date="2009" name="Plant Mol. Biol.">
        <title>Insights into corn genes derived from large-scale cDNA sequencing.</title>
        <authorList>
            <person name="Alexandrov N.N."/>
            <person name="Brover V.V."/>
            <person name="Freidin S."/>
            <person name="Troukhan M.E."/>
            <person name="Tatarinova T.V."/>
            <person name="Zhang H."/>
            <person name="Swaller T.J."/>
            <person name="Lu Y.P."/>
            <person name="Bouck J."/>
            <person name="Flavell R.B."/>
            <person name="Feldmann K.A."/>
        </authorList>
    </citation>
    <scope>NUCLEOTIDE SEQUENCE</scope>
</reference>
<name>B6UET9_MAIZE</name>
<organism evidence="1">
    <name type="scientific">Zea mays</name>
    <name type="common">Maize</name>
    <dbReference type="NCBI Taxonomy" id="4577"/>
    <lineage>
        <taxon>Eukaryota</taxon>
        <taxon>Viridiplantae</taxon>
        <taxon>Streptophyta</taxon>
        <taxon>Embryophyta</taxon>
        <taxon>Tracheophyta</taxon>
        <taxon>Spermatophyta</taxon>
        <taxon>Magnoliopsida</taxon>
        <taxon>Liliopsida</taxon>
        <taxon>Poales</taxon>
        <taxon>Poaceae</taxon>
        <taxon>PACMAD clade</taxon>
        <taxon>Panicoideae</taxon>
        <taxon>Andropogonodae</taxon>
        <taxon>Andropogoneae</taxon>
        <taxon>Tripsacinae</taxon>
        <taxon>Zea</taxon>
    </lineage>
</organism>
<dbReference type="EMBL" id="EU975754">
    <property type="protein sequence ID" value="ACG47872.1"/>
    <property type="molecule type" value="mRNA"/>
</dbReference>